<keyword evidence="6 9" id="KW-0747">Spliceosome</keyword>
<dbReference type="GO" id="GO:0071013">
    <property type="term" value="C:catalytic step 2 spliceosome"/>
    <property type="evidence" value="ECO:0007669"/>
    <property type="project" value="TreeGrafter"/>
</dbReference>
<keyword evidence="8 9" id="KW-0539">Nucleus</keyword>
<comment type="subunit">
    <text evidence="9">May be part of a spliceosome complex.</text>
</comment>
<evidence type="ECO:0000256" key="4">
    <source>
        <dbReference type="ARBA" id="ARBA00014745"/>
    </source>
</evidence>
<comment type="function">
    <text evidence="1 9">Involved in pre-mRNA splicing.</text>
</comment>
<evidence type="ECO:0000256" key="1">
    <source>
        <dbReference type="ARBA" id="ARBA00003777"/>
    </source>
</evidence>
<evidence type="ECO:0000256" key="9">
    <source>
        <dbReference type="RuleBase" id="RU367148"/>
    </source>
</evidence>
<protein>
    <recommendedName>
        <fullName evidence="4 9">Pre-mRNA-splicing factor SYF2</fullName>
    </recommendedName>
</protein>
<evidence type="ECO:0000256" key="7">
    <source>
        <dbReference type="ARBA" id="ARBA00023187"/>
    </source>
</evidence>
<name>A0A5E8AZ13_9ASCO</name>
<dbReference type="PANTHER" id="PTHR13264:SF5">
    <property type="entry name" value="PRE-MRNA-SPLICING FACTOR SYF2"/>
    <property type="match status" value="1"/>
</dbReference>
<organism evidence="11 12">
    <name type="scientific">Magnusiomyces paraingens</name>
    <dbReference type="NCBI Taxonomy" id="2606893"/>
    <lineage>
        <taxon>Eukaryota</taxon>
        <taxon>Fungi</taxon>
        <taxon>Dikarya</taxon>
        <taxon>Ascomycota</taxon>
        <taxon>Saccharomycotina</taxon>
        <taxon>Dipodascomycetes</taxon>
        <taxon>Dipodascales</taxon>
        <taxon>Dipodascaceae</taxon>
        <taxon>Magnusiomyces</taxon>
    </lineage>
</organism>
<dbReference type="RefSeq" id="XP_031850839.1">
    <property type="nucleotide sequence ID" value="XM_031994948.1"/>
</dbReference>
<gene>
    <name evidence="11" type="ORF">SAPINGB_P000224</name>
</gene>
<evidence type="ECO:0000256" key="10">
    <source>
        <dbReference type="SAM" id="MobiDB-lite"/>
    </source>
</evidence>
<evidence type="ECO:0000256" key="8">
    <source>
        <dbReference type="ARBA" id="ARBA00023242"/>
    </source>
</evidence>
<accession>A0A5E8AZ13</accession>
<evidence type="ECO:0000313" key="11">
    <source>
        <dbReference type="EMBL" id="VVT43944.1"/>
    </source>
</evidence>
<dbReference type="OrthoDB" id="199717at2759"/>
<keyword evidence="12" id="KW-1185">Reference proteome</keyword>
<keyword evidence="5 9" id="KW-0507">mRNA processing</keyword>
<evidence type="ECO:0000256" key="5">
    <source>
        <dbReference type="ARBA" id="ARBA00022664"/>
    </source>
</evidence>
<evidence type="ECO:0000256" key="2">
    <source>
        <dbReference type="ARBA" id="ARBA00004123"/>
    </source>
</evidence>
<sequence length="220" mass="26173">MESAKANRKDTHQEYTNKHTDYSQVERQKRKKEEAELELSKIELEEKGEDFERKRAWDWTIEESENWDKKQQEKSERVKTSKFSDYTTAAERAYLKDLQDLQPDIKDYNEKKIESLKSKGMIIEGKDGEIIAYDMDGSLTTSQDSLSQFSHKPSKKVVDNLVNHLKKGDEQRMKRRKKNDDDEMVSYINEKNKQFNQKLSRHYDKYTKDIRDAFERGTAL</sequence>
<reference evidence="11 12" key="1">
    <citation type="submission" date="2019-09" db="EMBL/GenBank/DDBJ databases">
        <authorList>
            <person name="Brejova B."/>
        </authorList>
    </citation>
    <scope>NUCLEOTIDE SEQUENCE [LARGE SCALE GENOMIC DNA]</scope>
</reference>
<dbReference type="Pfam" id="PF08231">
    <property type="entry name" value="SYF2"/>
    <property type="match status" value="1"/>
</dbReference>
<comment type="subcellular location">
    <subcellularLocation>
        <location evidence="2 9">Nucleus</location>
    </subcellularLocation>
</comment>
<dbReference type="AlphaFoldDB" id="A0A5E8AZ13"/>
<dbReference type="GeneID" id="43579048"/>
<dbReference type="GO" id="GO:0000398">
    <property type="term" value="P:mRNA splicing, via spliceosome"/>
    <property type="evidence" value="ECO:0007669"/>
    <property type="project" value="UniProtKB-UniRule"/>
</dbReference>
<comment type="similarity">
    <text evidence="3 9">Belongs to the SYF2 family.</text>
</comment>
<dbReference type="EMBL" id="CABVLU010000001">
    <property type="protein sequence ID" value="VVT43944.1"/>
    <property type="molecule type" value="Genomic_DNA"/>
</dbReference>
<feature type="region of interest" description="Disordered" evidence="10">
    <location>
        <begin position="1"/>
        <end position="36"/>
    </location>
</feature>
<dbReference type="Proteomes" id="UP000398389">
    <property type="component" value="Unassembled WGS sequence"/>
</dbReference>
<dbReference type="InterPro" id="IPR013260">
    <property type="entry name" value="mRNA_splic_SYF2"/>
</dbReference>
<evidence type="ECO:0000256" key="6">
    <source>
        <dbReference type="ARBA" id="ARBA00022728"/>
    </source>
</evidence>
<dbReference type="PANTHER" id="PTHR13264">
    <property type="entry name" value="GCIP-INTERACTING PROTEIN P29"/>
    <property type="match status" value="1"/>
</dbReference>
<evidence type="ECO:0000256" key="3">
    <source>
        <dbReference type="ARBA" id="ARBA00010028"/>
    </source>
</evidence>
<dbReference type="GO" id="GO:0071014">
    <property type="term" value="C:post-mRNA release spliceosomal complex"/>
    <property type="evidence" value="ECO:0007669"/>
    <property type="project" value="TreeGrafter"/>
</dbReference>
<keyword evidence="7 9" id="KW-0508">mRNA splicing</keyword>
<proteinExistence type="inferred from homology"/>
<dbReference type="GO" id="GO:0000974">
    <property type="term" value="C:Prp19 complex"/>
    <property type="evidence" value="ECO:0007669"/>
    <property type="project" value="TreeGrafter"/>
</dbReference>
<evidence type="ECO:0000313" key="12">
    <source>
        <dbReference type="Proteomes" id="UP000398389"/>
    </source>
</evidence>